<gene>
    <name evidence="1" type="ORF">RZN69_05775</name>
</gene>
<evidence type="ECO:0000313" key="1">
    <source>
        <dbReference type="EMBL" id="WOO42592.1"/>
    </source>
</evidence>
<keyword evidence="2" id="KW-1185">Reference proteome</keyword>
<protein>
    <submittedName>
        <fullName evidence="1">Uncharacterized protein</fullName>
    </submittedName>
</protein>
<sequence length="45" mass="4936">MNRWEPPNTEMGGSQFHIWVPPNFFPFPLVGNATGLGPVLVNGLV</sequence>
<proteinExistence type="predicted"/>
<reference evidence="1 2" key="1">
    <citation type="submission" date="2023-10" db="EMBL/GenBank/DDBJ databases">
        <title>Rubellicoccus peritrichatus gen. nov., sp. nov., isolated from an algae of coral reef tank.</title>
        <authorList>
            <person name="Luo J."/>
        </authorList>
    </citation>
    <scope>NUCLEOTIDE SEQUENCE [LARGE SCALE GENOMIC DNA]</scope>
    <source>
        <strain evidence="1 2">CR14</strain>
    </source>
</reference>
<organism evidence="1 2">
    <name type="scientific">Rubellicoccus peritrichatus</name>
    <dbReference type="NCBI Taxonomy" id="3080537"/>
    <lineage>
        <taxon>Bacteria</taxon>
        <taxon>Pseudomonadati</taxon>
        <taxon>Verrucomicrobiota</taxon>
        <taxon>Opitutia</taxon>
        <taxon>Puniceicoccales</taxon>
        <taxon>Cerasicoccaceae</taxon>
        <taxon>Rubellicoccus</taxon>
    </lineage>
</organism>
<dbReference type="EMBL" id="CP136920">
    <property type="protein sequence ID" value="WOO42592.1"/>
    <property type="molecule type" value="Genomic_DNA"/>
</dbReference>
<dbReference type="KEGG" id="puo:RZN69_05775"/>
<name>A0AAQ3LDK8_9BACT</name>
<dbReference type="RefSeq" id="WP_317835116.1">
    <property type="nucleotide sequence ID" value="NZ_CP136920.1"/>
</dbReference>
<accession>A0AAQ3LDK8</accession>
<evidence type="ECO:0000313" key="2">
    <source>
        <dbReference type="Proteomes" id="UP001304300"/>
    </source>
</evidence>
<dbReference type="AlphaFoldDB" id="A0AAQ3LDK8"/>
<dbReference type="Proteomes" id="UP001304300">
    <property type="component" value="Chromosome"/>
</dbReference>